<feature type="domain" description="Solute-binding protein family 5" evidence="4">
    <location>
        <begin position="73"/>
        <end position="393"/>
    </location>
</feature>
<dbReference type="GO" id="GO:0030288">
    <property type="term" value="C:outer membrane-bounded periplasmic space"/>
    <property type="evidence" value="ECO:0007669"/>
    <property type="project" value="UniProtKB-ARBA"/>
</dbReference>
<dbReference type="AlphaFoldDB" id="A0A2S4LSG4"/>
<evidence type="ECO:0000259" key="4">
    <source>
        <dbReference type="Pfam" id="PF00496"/>
    </source>
</evidence>
<comment type="caution">
    <text evidence="5">The sequence shown here is derived from an EMBL/GenBank/DDBJ whole genome shotgun (WGS) entry which is preliminary data.</text>
</comment>
<dbReference type="CDD" id="cd00995">
    <property type="entry name" value="PBP2_NikA_DppA_OppA_like"/>
    <property type="match status" value="1"/>
</dbReference>
<reference evidence="5 6" key="1">
    <citation type="submission" date="2018-01" db="EMBL/GenBank/DDBJ databases">
        <title>Genomic Encyclopedia of Type Strains, Phase III (KMG-III): the genomes of soil and plant-associated and newly described type strains.</title>
        <authorList>
            <person name="Whitman W."/>
        </authorList>
    </citation>
    <scope>NUCLEOTIDE SEQUENCE [LARGE SCALE GENOMIC DNA]</scope>
    <source>
        <strain evidence="5 6">1131</strain>
    </source>
</reference>
<dbReference type="PANTHER" id="PTHR30290">
    <property type="entry name" value="PERIPLASMIC BINDING COMPONENT OF ABC TRANSPORTER"/>
    <property type="match status" value="1"/>
</dbReference>
<keyword evidence="6" id="KW-1185">Reference proteome</keyword>
<comment type="similarity">
    <text evidence="2">Belongs to the bacterial solute-binding protein 5 family.</text>
</comment>
<evidence type="ECO:0000313" key="5">
    <source>
        <dbReference type="EMBL" id="POR45402.1"/>
    </source>
</evidence>
<dbReference type="GO" id="GO:1904680">
    <property type="term" value="F:peptide transmembrane transporter activity"/>
    <property type="evidence" value="ECO:0007669"/>
    <property type="project" value="TreeGrafter"/>
</dbReference>
<gene>
    <name evidence="5" type="ORF">CYD53_1346</name>
</gene>
<dbReference type="Gene3D" id="3.10.105.10">
    <property type="entry name" value="Dipeptide-binding Protein, Domain 3"/>
    <property type="match status" value="1"/>
</dbReference>
<dbReference type="GO" id="GO:0043190">
    <property type="term" value="C:ATP-binding cassette (ABC) transporter complex"/>
    <property type="evidence" value="ECO:0007669"/>
    <property type="project" value="InterPro"/>
</dbReference>
<organism evidence="5 6">
    <name type="scientific">Bosea psychrotolerans</name>
    <dbReference type="NCBI Taxonomy" id="1871628"/>
    <lineage>
        <taxon>Bacteria</taxon>
        <taxon>Pseudomonadati</taxon>
        <taxon>Pseudomonadota</taxon>
        <taxon>Alphaproteobacteria</taxon>
        <taxon>Hyphomicrobiales</taxon>
        <taxon>Boseaceae</taxon>
        <taxon>Bosea</taxon>
    </lineage>
</organism>
<name>A0A2S4LSG4_9HYPH</name>
<evidence type="ECO:0000313" key="6">
    <source>
        <dbReference type="Proteomes" id="UP000236919"/>
    </source>
</evidence>
<evidence type="ECO:0000256" key="2">
    <source>
        <dbReference type="ARBA" id="ARBA00005695"/>
    </source>
</evidence>
<feature type="signal peptide" evidence="3">
    <location>
        <begin position="1"/>
        <end position="26"/>
    </location>
</feature>
<dbReference type="Gene3D" id="3.40.190.10">
    <property type="entry name" value="Periplasmic binding protein-like II"/>
    <property type="match status" value="1"/>
</dbReference>
<dbReference type="Pfam" id="PF00496">
    <property type="entry name" value="SBP_bac_5"/>
    <property type="match status" value="1"/>
</dbReference>
<dbReference type="EMBL" id="PQFZ01000034">
    <property type="protein sequence ID" value="POR45402.1"/>
    <property type="molecule type" value="Genomic_DNA"/>
</dbReference>
<dbReference type="SUPFAM" id="SSF53850">
    <property type="entry name" value="Periplasmic binding protein-like II"/>
    <property type="match status" value="1"/>
</dbReference>
<accession>A0A2S4LSG4</accession>
<dbReference type="Gene3D" id="3.90.76.10">
    <property type="entry name" value="Dipeptide-binding Protein, Domain 1"/>
    <property type="match status" value="1"/>
</dbReference>
<evidence type="ECO:0000256" key="3">
    <source>
        <dbReference type="SAM" id="SignalP"/>
    </source>
</evidence>
<feature type="chain" id="PRO_5015496623" evidence="3">
    <location>
        <begin position="27"/>
        <end position="510"/>
    </location>
</feature>
<proteinExistence type="inferred from homology"/>
<dbReference type="InterPro" id="IPR030678">
    <property type="entry name" value="Peptide/Ni-bd"/>
</dbReference>
<dbReference type="InterPro" id="IPR000914">
    <property type="entry name" value="SBP_5_dom"/>
</dbReference>
<dbReference type="GO" id="GO:0015833">
    <property type="term" value="P:peptide transport"/>
    <property type="evidence" value="ECO:0007669"/>
    <property type="project" value="TreeGrafter"/>
</dbReference>
<sequence length="510" mass="54403">MRNLRQTCCNAALLVGLSALAGQAQAQPAGVLRVAVGADPATFDPAFNDLPVGNAVDLAVLEGLFRLDPQNNVEKSLASESSFSPDGKIFTVKIKSGKKFSNGDPLNAEAVAASFNRMLDEKTGSIYRGLYASLGTIKAVGEDTVEFHLSEPNGHILMLLASTAASIVNVKSVKEMGAEYGRKPVGSGPYKVDRYVGGEGFKLVPNPTYAGDYPATLKSIDFIVVPEDGSRMALLETGAADIVERVPPESMAAINALKDAKVVNPPSMFSINMEMVLRGPLADAKVRKALNMAVDRDGIAKGILGGLGTPSVGMVGPGTQDELRKTFPPIAFDPDGAKKLLAEAGYKPGQLSLSFTCPTGRYIKDVQVCQALAGSFENIGIKATPLVVDRGTWSKVIGMEPTARTDNMGMVGRATAGMDYTLYRLFFTGVGANRTGYANPRVDALLKEGRAATDPAKQKQIYGEVQEIVWNDQPFLFLWYQTQAIGVANRVQGFAVQPNETLVFDKVTLK</sequence>
<evidence type="ECO:0000256" key="1">
    <source>
        <dbReference type="ARBA" id="ARBA00004418"/>
    </source>
</evidence>
<keyword evidence="3" id="KW-0732">Signal</keyword>
<protein>
    <submittedName>
        <fullName evidence="5">Peptide/nickel transport system substrate-binding protein</fullName>
    </submittedName>
</protein>
<dbReference type="InterPro" id="IPR039424">
    <property type="entry name" value="SBP_5"/>
</dbReference>
<dbReference type="RefSeq" id="WP_103721519.1">
    <property type="nucleotide sequence ID" value="NZ_PQFZ01000034.1"/>
</dbReference>
<dbReference type="Proteomes" id="UP000236919">
    <property type="component" value="Unassembled WGS sequence"/>
</dbReference>
<dbReference type="PIRSF" id="PIRSF002741">
    <property type="entry name" value="MppA"/>
    <property type="match status" value="1"/>
</dbReference>
<dbReference type="OrthoDB" id="8144963at2"/>
<comment type="subcellular location">
    <subcellularLocation>
        <location evidence="1">Periplasm</location>
    </subcellularLocation>
</comment>